<keyword evidence="2" id="KW-1185">Reference proteome</keyword>
<keyword evidence="1" id="KW-0378">Hydrolase</keyword>
<name>A0ACC1HBD0_9FUNG</name>
<dbReference type="EC" id="3.1.3.99" evidence="1"/>
<comment type="caution">
    <text evidence="1">The sequence shown here is derived from an EMBL/GenBank/DDBJ whole genome shotgun (WGS) entry which is preliminary data.</text>
</comment>
<reference evidence="1" key="1">
    <citation type="submission" date="2022-06" db="EMBL/GenBank/DDBJ databases">
        <title>Phylogenomic reconstructions and comparative analyses of Kickxellomycotina fungi.</title>
        <authorList>
            <person name="Reynolds N.K."/>
            <person name="Stajich J.E."/>
            <person name="Barry K."/>
            <person name="Grigoriev I.V."/>
            <person name="Crous P."/>
            <person name="Smith M.E."/>
        </authorList>
    </citation>
    <scope>NUCLEOTIDE SEQUENCE</scope>
    <source>
        <strain evidence="1">RSA 2271</strain>
    </source>
</reference>
<accession>A0ACC1HBD0</accession>
<organism evidence="1 2">
    <name type="scientific">Spiromyces aspiralis</name>
    <dbReference type="NCBI Taxonomy" id="68401"/>
    <lineage>
        <taxon>Eukaryota</taxon>
        <taxon>Fungi</taxon>
        <taxon>Fungi incertae sedis</taxon>
        <taxon>Zoopagomycota</taxon>
        <taxon>Kickxellomycotina</taxon>
        <taxon>Kickxellomycetes</taxon>
        <taxon>Kickxellales</taxon>
        <taxon>Kickxellaceae</taxon>
        <taxon>Spiromyces</taxon>
    </lineage>
</organism>
<protein>
    <submittedName>
        <fullName evidence="1">IMP 5'-nucleotidase</fullName>
        <ecNumber evidence="1">3.1.3.99</ecNumber>
    </submittedName>
</protein>
<evidence type="ECO:0000313" key="2">
    <source>
        <dbReference type="Proteomes" id="UP001145114"/>
    </source>
</evidence>
<sequence>MAGARDLKLITFDGDMTLYDDGENFTEDSVLTDLLVRLLKKGIHVAVVTAAGYGENTTKYEARLSGLLKGFKNAGLSAEQVSRFFVLGGECNYLLRCTPEYCLRYMEDSEYTSSSLRSWPEGKIRGMLDVAQRNLEERLAAMRLDATILRKSRAVGVIPKAKMTREQLDEFALSTQMELLKYQRAESLSPTDAPVPFCAFNGGNDVWVDIGNKFIGVQILQEFLSAKPSETFHVGDQFLLTGNDIATRRACCTCWIINPDETRDLLQQLDEQLGKDGRV</sequence>
<dbReference type="Proteomes" id="UP001145114">
    <property type="component" value="Unassembled WGS sequence"/>
</dbReference>
<gene>
    <name evidence="1" type="primary">ISN1_2</name>
    <name evidence="1" type="ORF">EV182_006727</name>
</gene>
<evidence type="ECO:0000313" key="1">
    <source>
        <dbReference type="EMBL" id="KAJ1672670.1"/>
    </source>
</evidence>
<dbReference type="EMBL" id="JAMZIH010008012">
    <property type="protein sequence ID" value="KAJ1672670.1"/>
    <property type="molecule type" value="Genomic_DNA"/>
</dbReference>
<proteinExistence type="predicted"/>